<protein>
    <submittedName>
        <fullName evidence="2">Uncharacterized protein</fullName>
    </submittedName>
</protein>
<evidence type="ECO:0000313" key="2">
    <source>
        <dbReference type="EMBL" id="NED96425.1"/>
    </source>
</evidence>
<accession>A0A6N9YNA6</accession>
<gene>
    <name evidence="2" type="ORF">G1H11_14035</name>
</gene>
<evidence type="ECO:0000256" key="1">
    <source>
        <dbReference type="SAM" id="MobiDB-lite"/>
    </source>
</evidence>
<dbReference type="EMBL" id="JAAGOB010000007">
    <property type="protein sequence ID" value="NED96425.1"/>
    <property type="molecule type" value="Genomic_DNA"/>
</dbReference>
<feature type="compositionally biased region" description="Acidic residues" evidence="1">
    <location>
        <begin position="61"/>
        <end position="86"/>
    </location>
</feature>
<feature type="compositionally biased region" description="Polar residues" evidence="1">
    <location>
        <begin position="36"/>
        <end position="55"/>
    </location>
</feature>
<reference evidence="2 3" key="1">
    <citation type="submission" date="2020-02" db="EMBL/GenBank/DDBJ databases">
        <authorList>
            <person name="Li X.-J."/>
            <person name="Feng X.-M."/>
        </authorList>
    </citation>
    <scope>NUCLEOTIDE SEQUENCE [LARGE SCALE GENOMIC DNA]</scope>
    <source>
        <strain evidence="2 3">CGMCC 4.7225</strain>
    </source>
</reference>
<evidence type="ECO:0000313" key="3">
    <source>
        <dbReference type="Proteomes" id="UP000469185"/>
    </source>
</evidence>
<dbReference type="Proteomes" id="UP000469185">
    <property type="component" value="Unassembled WGS sequence"/>
</dbReference>
<feature type="region of interest" description="Disordered" evidence="1">
    <location>
        <begin position="35"/>
        <end position="86"/>
    </location>
</feature>
<sequence length="177" mass="19090">MSTPEPQAPTRKPRRWPWVLAVIVALFVGIGIGQATGDNDNATAAETASPSTGSEPNLEPVVEDEPAPEPEPEPEPEPDAYEPTVDDFELDVKTLEKQCFGSAGCNVTFRIEVAYGGEPLDPDTTYEVIYEIEGGDDPKINTLTITGDSYRVDETERIGTPSSDSELVAIVTSVSEY</sequence>
<dbReference type="RefSeq" id="WP_163819215.1">
    <property type="nucleotide sequence ID" value="NZ_JAAGOB010000007.1"/>
</dbReference>
<keyword evidence="3" id="KW-1185">Reference proteome</keyword>
<comment type="caution">
    <text evidence="2">The sequence shown here is derived from an EMBL/GenBank/DDBJ whole genome shotgun (WGS) entry which is preliminary data.</text>
</comment>
<organism evidence="2 3">
    <name type="scientific">Phytoactinopolyspora alkaliphila</name>
    <dbReference type="NCBI Taxonomy" id="1783498"/>
    <lineage>
        <taxon>Bacteria</taxon>
        <taxon>Bacillati</taxon>
        <taxon>Actinomycetota</taxon>
        <taxon>Actinomycetes</taxon>
        <taxon>Jiangellales</taxon>
        <taxon>Jiangellaceae</taxon>
        <taxon>Phytoactinopolyspora</taxon>
    </lineage>
</organism>
<name>A0A6N9YNA6_9ACTN</name>
<proteinExistence type="predicted"/>
<dbReference type="AlphaFoldDB" id="A0A6N9YNA6"/>